<reference evidence="12 13" key="1">
    <citation type="submission" date="2014-02" db="EMBL/GenBank/DDBJ databases">
        <title>Genome sequence of Ureaplasma diversum strain 246.</title>
        <authorList>
            <person name="Sirand-Pugnet P."/>
            <person name="Breton M."/>
            <person name="Dordet-Frisoni E."/>
            <person name="Baranowski E."/>
            <person name="Barre A."/>
            <person name="Couture C."/>
            <person name="Dupuy V."/>
            <person name="Gaurivaud P."/>
            <person name="Jacob D."/>
            <person name="Lemaitre C."/>
            <person name="Manso-Silvan L."/>
            <person name="Nikolski M."/>
            <person name="Nouvel L.-X."/>
            <person name="Poumarat F."/>
            <person name="Tardy F."/>
            <person name="Thebault P."/>
            <person name="Theil S."/>
            <person name="Citti C."/>
            <person name="Thiaucourt F."/>
            <person name="Blanchard A."/>
        </authorList>
    </citation>
    <scope>NUCLEOTIDE SEQUENCE [LARGE SCALE GENOMIC DNA]</scope>
    <source>
        <strain evidence="12 13">NCTC 246</strain>
    </source>
</reference>
<feature type="domain" description="CBS" evidence="10">
    <location>
        <begin position="306"/>
        <end position="365"/>
    </location>
</feature>
<dbReference type="SMR" id="A0A084EX75"/>
<dbReference type="InterPro" id="IPR000644">
    <property type="entry name" value="CBS_dom"/>
</dbReference>
<feature type="domain" description="CBS" evidence="10">
    <location>
        <begin position="243"/>
        <end position="303"/>
    </location>
</feature>
<accession>A0A084EX75</accession>
<dbReference type="CDD" id="cd04590">
    <property type="entry name" value="CBS_pair_CorC_HlyC_assoc"/>
    <property type="match status" value="1"/>
</dbReference>
<dbReference type="eggNOG" id="COG1253">
    <property type="taxonomic scope" value="Bacteria"/>
</dbReference>
<evidence type="ECO:0000256" key="5">
    <source>
        <dbReference type="ARBA" id="ARBA00022989"/>
    </source>
</evidence>
<dbReference type="InterPro" id="IPR051676">
    <property type="entry name" value="UPF0053_domain"/>
</dbReference>
<dbReference type="OrthoDB" id="9798188at2"/>
<proteinExistence type="predicted"/>
<keyword evidence="4" id="KW-0677">Repeat</keyword>
<keyword evidence="5 8" id="KW-1133">Transmembrane helix</keyword>
<dbReference type="PANTHER" id="PTHR43099:SF5">
    <property type="entry name" value="HLYC_CORC FAMILY TRANSPORTER"/>
    <property type="match status" value="1"/>
</dbReference>
<comment type="subcellular location">
    <subcellularLocation>
        <location evidence="1">Cell membrane</location>
        <topology evidence="1">Multi-pass membrane protein</topology>
    </subcellularLocation>
</comment>
<evidence type="ECO:0000313" key="12">
    <source>
        <dbReference type="EMBL" id="KEZ22567.1"/>
    </source>
</evidence>
<sequence length="462" mass="52408">MLEGSHSLWLESFIYNTQTNQSNTETVANDSHWSIGLIIGLAFLTLFLILLASFFSCTETALTSITKVKWKSESGNIKSKKIVNIVYKMINNYTMTLGSNLIGSALVNTASSTVAGLLFSGVVRYVGAGSHAEAIGTGVATGVMTLLILIFGEFLPKNFAKKNPIKLLTWFGYPIYFFYLVFWPFTWLLNRIFNRKEKTTKTTIEELKSLVDVIKYEGTLDSQEALIINKAILFDEILIKQKMVGWDKVVKVNENDLVKDVIPTFLETGFSRLVVINEDQEVVGIAHIKVVIKAYLNDQNTPIDSIMHSPMLITKNDTLYDGLRMMQIQQIHLAIVVDNLTEKNPVGIITLENITEELTGNVFDETDLSDANEWVQEVNEYTWKLDAKANAKKFLTEKINASIEVADDLSMGKYVSKLNKNRKFMNRQLIDTEHMYIEVFKDVKSNRFIFLIEKKIKEDSEL</sequence>
<name>A0A084EX75_9BACT</name>
<dbReference type="Pfam" id="PF00571">
    <property type="entry name" value="CBS"/>
    <property type="match status" value="2"/>
</dbReference>
<keyword evidence="3 8" id="KW-0812">Transmembrane</keyword>
<dbReference type="InterPro" id="IPR044751">
    <property type="entry name" value="Ion_transp-like_CBS"/>
</dbReference>
<dbReference type="SUPFAM" id="SSF54631">
    <property type="entry name" value="CBS-domain pair"/>
    <property type="match status" value="1"/>
</dbReference>
<organism evidence="12 13">
    <name type="scientific">Ureaplasma diversum NCTC 246</name>
    <dbReference type="NCBI Taxonomy" id="1188241"/>
    <lineage>
        <taxon>Bacteria</taxon>
        <taxon>Bacillati</taxon>
        <taxon>Mycoplasmatota</taxon>
        <taxon>Mycoplasmoidales</taxon>
        <taxon>Mycoplasmoidaceae</taxon>
        <taxon>Ureaplasma</taxon>
    </lineage>
</organism>
<dbReference type="GO" id="GO:0005886">
    <property type="term" value="C:plasma membrane"/>
    <property type="evidence" value="ECO:0007669"/>
    <property type="project" value="UniProtKB-SubCell"/>
</dbReference>
<dbReference type="Pfam" id="PF01595">
    <property type="entry name" value="CNNM"/>
    <property type="match status" value="1"/>
</dbReference>
<feature type="transmembrane region" description="Helical" evidence="9">
    <location>
        <begin position="33"/>
        <end position="55"/>
    </location>
</feature>
<evidence type="ECO:0000256" key="7">
    <source>
        <dbReference type="PROSITE-ProRule" id="PRU00703"/>
    </source>
</evidence>
<keyword evidence="13" id="KW-1185">Reference proteome</keyword>
<keyword evidence="2" id="KW-1003">Cell membrane</keyword>
<dbReference type="PANTHER" id="PTHR43099">
    <property type="entry name" value="UPF0053 PROTEIN YRKA"/>
    <property type="match status" value="1"/>
</dbReference>
<keyword evidence="7" id="KW-0129">CBS domain</keyword>
<dbReference type="EMBL" id="JFDP01000070">
    <property type="protein sequence ID" value="KEZ22567.1"/>
    <property type="molecule type" value="Genomic_DNA"/>
</dbReference>
<dbReference type="PROSITE" id="PS51371">
    <property type="entry name" value="CBS"/>
    <property type="match status" value="2"/>
</dbReference>
<gene>
    <name evidence="12" type="primary">hlyC</name>
    <name evidence="12" type="ORF">UDIV_5760</name>
</gene>
<protein>
    <submittedName>
        <fullName evidence="12">Hemolysin C</fullName>
    </submittedName>
</protein>
<feature type="transmembrane region" description="Helical" evidence="9">
    <location>
        <begin position="97"/>
        <end position="122"/>
    </location>
</feature>
<keyword evidence="6 8" id="KW-0472">Membrane</keyword>
<dbReference type="Gene3D" id="3.10.580.10">
    <property type="entry name" value="CBS-domain"/>
    <property type="match status" value="1"/>
</dbReference>
<evidence type="ECO:0000256" key="9">
    <source>
        <dbReference type="SAM" id="Phobius"/>
    </source>
</evidence>
<dbReference type="PROSITE" id="PS51846">
    <property type="entry name" value="CNNM"/>
    <property type="match status" value="1"/>
</dbReference>
<feature type="transmembrane region" description="Helical" evidence="9">
    <location>
        <begin position="167"/>
        <end position="189"/>
    </location>
</feature>
<dbReference type="InterPro" id="IPR002550">
    <property type="entry name" value="CNNM"/>
</dbReference>
<dbReference type="InterPro" id="IPR046342">
    <property type="entry name" value="CBS_dom_sf"/>
</dbReference>
<evidence type="ECO:0000259" key="11">
    <source>
        <dbReference type="PROSITE" id="PS51846"/>
    </source>
</evidence>
<dbReference type="Proteomes" id="UP000028537">
    <property type="component" value="Unassembled WGS sequence"/>
</dbReference>
<feature type="transmembrane region" description="Helical" evidence="9">
    <location>
        <begin position="134"/>
        <end position="155"/>
    </location>
</feature>
<evidence type="ECO:0000313" key="13">
    <source>
        <dbReference type="Proteomes" id="UP000028537"/>
    </source>
</evidence>
<dbReference type="RefSeq" id="WP_051749509.1">
    <property type="nucleotide sequence ID" value="NZ_JFDP01000070.1"/>
</dbReference>
<comment type="caution">
    <text evidence="12">The sequence shown here is derived from an EMBL/GenBank/DDBJ whole genome shotgun (WGS) entry which is preliminary data.</text>
</comment>
<dbReference type="AlphaFoldDB" id="A0A084EX75"/>
<evidence type="ECO:0000256" key="3">
    <source>
        <dbReference type="ARBA" id="ARBA00022692"/>
    </source>
</evidence>
<evidence type="ECO:0000256" key="2">
    <source>
        <dbReference type="ARBA" id="ARBA00022475"/>
    </source>
</evidence>
<evidence type="ECO:0000256" key="4">
    <source>
        <dbReference type="ARBA" id="ARBA00022737"/>
    </source>
</evidence>
<evidence type="ECO:0000256" key="1">
    <source>
        <dbReference type="ARBA" id="ARBA00004651"/>
    </source>
</evidence>
<evidence type="ECO:0000256" key="8">
    <source>
        <dbReference type="PROSITE-ProRule" id="PRU01193"/>
    </source>
</evidence>
<evidence type="ECO:0000259" key="10">
    <source>
        <dbReference type="PROSITE" id="PS51371"/>
    </source>
</evidence>
<feature type="domain" description="CNNM transmembrane" evidence="11">
    <location>
        <begin position="34"/>
        <end position="224"/>
    </location>
</feature>
<dbReference type="SMART" id="SM00116">
    <property type="entry name" value="CBS"/>
    <property type="match status" value="2"/>
</dbReference>
<evidence type="ECO:0000256" key="6">
    <source>
        <dbReference type="ARBA" id="ARBA00023136"/>
    </source>
</evidence>